<evidence type="ECO:0008006" key="3">
    <source>
        <dbReference type="Google" id="ProtNLM"/>
    </source>
</evidence>
<dbReference type="EMBL" id="BMPI01000004">
    <property type="protein sequence ID" value="GGM11070.1"/>
    <property type="molecule type" value="Genomic_DNA"/>
</dbReference>
<dbReference type="Proteomes" id="UP000642070">
    <property type="component" value="Unassembled WGS sequence"/>
</dbReference>
<reference evidence="1" key="1">
    <citation type="journal article" date="2014" name="Int. J. Syst. Evol. Microbiol.">
        <title>Complete genome sequence of Corynebacterium casei LMG S-19264T (=DSM 44701T), isolated from a smear-ripened cheese.</title>
        <authorList>
            <consortium name="US DOE Joint Genome Institute (JGI-PGF)"/>
            <person name="Walter F."/>
            <person name="Albersmeier A."/>
            <person name="Kalinowski J."/>
            <person name="Ruckert C."/>
        </authorList>
    </citation>
    <scope>NUCLEOTIDE SEQUENCE</scope>
    <source>
        <strain evidence="1">JCM 19831</strain>
    </source>
</reference>
<dbReference type="Gene3D" id="3.30.450.20">
    <property type="entry name" value="PAS domain"/>
    <property type="match status" value="1"/>
</dbReference>
<comment type="caution">
    <text evidence="1">The sequence shown here is derived from an EMBL/GenBank/DDBJ whole genome shotgun (WGS) entry which is preliminary data.</text>
</comment>
<organism evidence="1 2">
    <name type="scientific">Dactylosporangium sucinum</name>
    <dbReference type="NCBI Taxonomy" id="1424081"/>
    <lineage>
        <taxon>Bacteria</taxon>
        <taxon>Bacillati</taxon>
        <taxon>Actinomycetota</taxon>
        <taxon>Actinomycetes</taxon>
        <taxon>Micromonosporales</taxon>
        <taxon>Micromonosporaceae</taxon>
        <taxon>Dactylosporangium</taxon>
    </lineage>
</organism>
<evidence type="ECO:0000313" key="2">
    <source>
        <dbReference type="Proteomes" id="UP000642070"/>
    </source>
</evidence>
<reference evidence="1" key="2">
    <citation type="submission" date="2020-09" db="EMBL/GenBank/DDBJ databases">
        <authorList>
            <person name="Sun Q."/>
            <person name="Ohkuma M."/>
        </authorList>
    </citation>
    <scope>NUCLEOTIDE SEQUENCE</scope>
    <source>
        <strain evidence="1">JCM 19831</strain>
    </source>
</reference>
<protein>
    <recommendedName>
        <fullName evidence="3">PAS domain-containing protein</fullName>
    </recommendedName>
</protein>
<sequence>MPHVELSISDPHQVRAVTAESSLDRWGDTVSEAAEPSLVIDEQAVVVAVSASFEDLLGLTESAVDRPLLDGVLRLLDFADGGALDPAEVAKMPPLLALSSGRLARGLVRLQCAGGPRMFDAIAAPLLQDGQVVGSITFFSAV</sequence>
<accession>A0A917WK71</accession>
<dbReference type="AlphaFoldDB" id="A0A917WK71"/>
<dbReference type="RefSeq" id="WP_190248519.1">
    <property type="nucleotide sequence ID" value="NZ_BMPI01000004.1"/>
</dbReference>
<proteinExistence type="predicted"/>
<keyword evidence="2" id="KW-1185">Reference proteome</keyword>
<evidence type="ECO:0000313" key="1">
    <source>
        <dbReference type="EMBL" id="GGM11070.1"/>
    </source>
</evidence>
<name>A0A917WK71_9ACTN</name>
<gene>
    <name evidence="1" type="ORF">GCM10007977_010250</name>
</gene>